<evidence type="ECO:0008006" key="4">
    <source>
        <dbReference type="Google" id="ProtNLM"/>
    </source>
</evidence>
<dbReference type="EMBL" id="CP002691">
    <property type="protein sequence ID" value="AEE49511.1"/>
    <property type="molecule type" value="Genomic_DNA"/>
</dbReference>
<accession>F4L0M9</accession>
<keyword evidence="1" id="KW-0472">Membrane</keyword>
<keyword evidence="1" id="KW-0812">Transmembrane</keyword>
<dbReference type="InterPro" id="IPR009937">
    <property type="entry name" value="Phage_holin_3_6"/>
</dbReference>
<name>F4L0M9_HALH1</name>
<sequence>MEDITDEKKSHLELLFHHVLEYLDTRRDLFLLSLTEKGLSLSSSIISVLVWAFFGAITLLFIGIGAAIWIGSQLNAPALGYFFVAGIFLLLSGLTIAITRNFVRKILMQTIFKLIQENNTSDEADS</sequence>
<gene>
    <name evidence="2" type="ordered locus">Halhy_1620</name>
</gene>
<reference evidence="2 3" key="1">
    <citation type="journal article" date="2011" name="Stand. Genomic Sci.">
        <title>Complete genome sequence of Haliscomenobacter hydrossis type strain (O).</title>
        <authorList>
            <consortium name="US DOE Joint Genome Institute (JGI-PGF)"/>
            <person name="Daligault H."/>
            <person name="Lapidus A."/>
            <person name="Zeytun A."/>
            <person name="Nolan M."/>
            <person name="Lucas S."/>
            <person name="Del Rio T.G."/>
            <person name="Tice H."/>
            <person name="Cheng J.F."/>
            <person name="Tapia R."/>
            <person name="Han C."/>
            <person name="Goodwin L."/>
            <person name="Pitluck S."/>
            <person name="Liolios K."/>
            <person name="Pagani I."/>
            <person name="Ivanova N."/>
            <person name="Huntemann M."/>
            <person name="Mavromatis K."/>
            <person name="Mikhailova N."/>
            <person name="Pati A."/>
            <person name="Chen A."/>
            <person name="Palaniappan K."/>
            <person name="Land M."/>
            <person name="Hauser L."/>
            <person name="Brambilla E.M."/>
            <person name="Rohde M."/>
            <person name="Verbarg S."/>
            <person name="Goker M."/>
            <person name="Bristow J."/>
            <person name="Eisen J.A."/>
            <person name="Markowitz V."/>
            <person name="Hugenholtz P."/>
            <person name="Kyrpides N.C."/>
            <person name="Klenk H.P."/>
            <person name="Woyke T."/>
        </authorList>
    </citation>
    <scope>NUCLEOTIDE SEQUENCE [LARGE SCALE GENOMIC DNA]</scope>
    <source>
        <strain evidence="3">ATCC 27775 / DSM 1100 / LMG 10767 / O</strain>
    </source>
</reference>
<evidence type="ECO:0000313" key="3">
    <source>
        <dbReference type="Proteomes" id="UP000008461"/>
    </source>
</evidence>
<feature type="transmembrane region" description="Helical" evidence="1">
    <location>
        <begin position="78"/>
        <end position="98"/>
    </location>
</feature>
<reference key="2">
    <citation type="submission" date="2011-04" db="EMBL/GenBank/DDBJ databases">
        <title>Complete sequence of chromosome of Haliscomenobacter hydrossis DSM 1100.</title>
        <authorList>
            <consortium name="US DOE Joint Genome Institute (JGI-PGF)"/>
            <person name="Lucas S."/>
            <person name="Han J."/>
            <person name="Lapidus A."/>
            <person name="Bruce D."/>
            <person name="Goodwin L."/>
            <person name="Pitluck S."/>
            <person name="Peters L."/>
            <person name="Kyrpides N."/>
            <person name="Mavromatis K."/>
            <person name="Ivanova N."/>
            <person name="Ovchinnikova G."/>
            <person name="Pagani I."/>
            <person name="Daligault H."/>
            <person name="Detter J.C."/>
            <person name="Han C."/>
            <person name="Land M."/>
            <person name="Hauser L."/>
            <person name="Markowitz V."/>
            <person name="Cheng J.-F."/>
            <person name="Hugenholtz P."/>
            <person name="Woyke T."/>
            <person name="Wu D."/>
            <person name="Verbarg S."/>
            <person name="Frueling A."/>
            <person name="Brambilla E."/>
            <person name="Klenk H.-P."/>
            <person name="Eisen J.A."/>
        </authorList>
    </citation>
    <scope>NUCLEOTIDE SEQUENCE</scope>
    <source>
        <strain>DSM 1100</strain>
    </source>
</reference>
<dbReference type="HOGENOM" id="CLU_1978422_0_0_10"/>
<proteinExistence type="predicted"/>
<dbReference type="AlphaFoldDB" id="F4L0M9"/>
<evidence type="ECO:0000256" key="1">
    <source>
        <dbReference type="SAM" id="Phobius"/>
    </source>
</evidence>
<dbReference type="Pfam" id="PF07332">
    <property type="entry name" value="Phage_holin_3_6"/>
    <property type="match status" value="1"/>
</dbReference>
<keyword evidence="3" id="KW-1185">Reference proteome</keyword>
<feature type="transmembrane region" description="Helical" evidence="1">
    <location>
        <begin position="48"/>
        <end position="72"/>
    </location>
</feature>
<dbReference type="RefSeq" id="WP_013764065.1">
    <property type="nucleotide sequence ID" value="NC_015510.1"/>
</dbReference>
<protein>
    <recommendedName>
        <fullName evidence="4">Holin-X, holin superfamily III</fullName>
    </recommendedName>
</protein>
<dbReference type="Proteomes" id="UP000008461">
    <property type="component" value="Chromosome"/>
</dbReference>
<dbReference type="KEGG" id="hhy:Halhy_1620"/>
<keyword evidence="1" id="KW-1133">Transmembrane helix</keyword>
<organism evidence="2 3">
    <name type="scientific">Haliscomenobacter hydrossis (strain ATCC 27775 / DSM 1100 / LMG 10767 / O)</name>
    <dbReference type="NCBI Taxonomy" id="760192"/>
    <lineage>
        <taxon>Bacteria</taxon>
        <taxon>Pseudomonadati</taxon>
        <taxon>Bacteroidota</taxon>
        <taxon>Saprospiria</taxon>
        <taxon>Saprospirales</taxon>
        <taxon>Haliscomenobacteraceae</taxon>
        <taxon>Haliscomenobacter</taxon>
    </lineage>
</organism>
<evidence type="ECO:0000313" key="2">
    <source>
        <dbReference type="EMBL" id="AEE49511.1"/>
    </source>
</evidence>
<dbReference type="STRING" id="760192.Halhy_1620"/>